<evidence type="ECO:0000313" key="2">
    <source>
        <dbReference type="Proteomes" id="UP001597295"/>
    </source>
</evidence>
<evidence type="ECO:0000313" key="1">
    <source>
        <dbReference type="EMBL" id="MFD2264712.1"/>
    </source>
</evidence>
<keyword evidence="2" id="KW-1185">Reference proteome</keyword>
<protein>
    <submittedName>
        <fullName evidence="1">Class I SAM-dependent methyltransferase</fullName>
        <ecNumber evidence="1">2.1.1.-</ecNumber>
    </submittedName>
</protein>
<dbReference type="EC" id="2.1.1.-" evidence="1"/>
<gene>
    <name evidence="1" type="ORF">ACFSM5_17540</name>
</gene>
<proteinExistence type="predicted"/>
<keyword evidence="1" id="KW-0489">Methyltransferase</keyword>
<dbReference type="SUPFAM" id="SSF53335">
    <property type="entry name" value="S-adenosyl-L-methionine-dependent methyltransferases"/>
    <property type="match status" value="1"/>
</dbReference>
<dbReference type="Gene3D" id="3.40.50.150">
    <property type="entry name" value="Vaccinia Virus protein VP39"/>
    <property type="match status" value="1"/>
</dbReference>
<dbReference type="RefSeq" id="WP_379877828.1">
    <property type="nucleotide sequence ID" value="NZ_JBHUIP010000014.1"/>
</dbReference>
<reference evidence="2" key="1">
    <citation type="journal article" date="2019" name="Int. J. Syst. Evol. Microbiol.">
        <title>The Global Catalogue of Microorganisms (GCM) 10K type strain sequencing project: providing services to taxonomists for standard genome sequencing and annotation.</title>
        <authorList>
            <consortium name="The Broad Institute Genomics Platform"/>
            <consortium name="The Broad Institute Genome Sequencing Center for Infectious Disease"/>
            <person name="Wu L."/>
            <person name="Ma J."/>
        </authorList>
    </citation>
    <scope>NUCLEOTIDE SEQUENCE [LARGE SCALE GENOMIC DNA]</scope>
    <source>
        <strain evidence="2">CGMCC 1.19062</strain>
    </source>
</reference>
<accession>A0ABW5DUX1</accession>
<dbReference type="PANTHER" id="PTHR43861">
    <property type="entry name" value="TRANS-ACONITATE 2-METHYLTRANSFERASE-RELATED"/>
    <property type="match status" value="1"/>
</dbReference>
<dbReference type="CDD" id="cd02440">
    <property type="entry name" value="AdoMet_MTases"/>
    <property type="match status" value="1"/>
</dbReference>
<sequence>MKIVDLFELVRLSRRLQKRPCPICRSEAGRPLLRYDRYLLPSNIKECERCGLIYCANMLSPPELERFYTSLYSALMDFKATEAQIATYQSVARERVTKISARLGHLDQLLEIGAGYGYFLAAARQAGARHLYGIEPSTSGVRHAQTSLHLGDQIVEAPFLEASPPPFAPQVTVLFHVLEHLVDPGAALDRLAAWIPEGASLVIEVPDTAADWSSMGLINFHISHASYFRAETLTDLLHRHGFAPFEVEREADGIYPGNLRVYARRDSSFSEIRPFLAPPSLASHVADLVKPWSLKNGYPRAVLRLLRHLARG</sequence>
<dbReference type="GO" id="GO:0032259">
    <property type="term" value="P:methylation"/>
    <property type="evidence" value="ECO:0007669"/>
    <property type="project" value="UniProtKB-KW"/>
</dbReference>
<dbReference type="EMBL" id="JBHUIP010000014">
    <property type="protein sequence ID" value="MFD2264712.1"/>
    <property type="molecule type" value="Genomic_DNA"/>
</dbReference>
<dbReference type="InterPro" id="IPR029063">
    <property type="entry name" value="SAM-dependent_MTases_sf"/>
</dbReference>
<dbReference type="GO" id="GO:0008168">
    <property type="term" value="F:methyltransferase activity"/>
    <property type="evidence" value="ECO:0007669"/>
    <property type="project" value="UniProtKB-KW"/>
</dbReference>
<name>A0ABW5DUX1_9PROT</name>
<comment type="caution">
    <text evidence="1">The sequence shown here is derived from an EMBL/GenBank/DDBJ whole genome shotgun (WGS) entry which is preliminary data.</text>
</comment>
<dbReference type="Proteomes" id="UP001597295">
    <property type="component" value="Unassembled WGS sequence"/>
</dbReference>
<organism evidence="1 2">
    <name type="scientific">Lacibacterium aquatile</name>
    <dbReference type="NCBI Taxonomy" id="1168082"/>
    <lineage>
        <taxon>Bacteria</taxon>
        <taxon>Pseudomonadati</taxon>
        <taxon>Pseudomonadota</taxon>
        <taxon>Alphaproteobacteria</taxon>
        <taxon>Rhodospirillales</taxon>
        <taxon>Rhodospirillaceae</taxon>
    </lineage>
</organism>
<dbReference type="Pfam" id="PF13489">
    <property type="entry name" value="Methyltransf_23"/>
    <property type="match status" value="1"/>
</dbReference>
<keyword evidence="1" id="KW-0808">Transferase</keyword>